<sequence>PPKYVKWYVYKAPRTSTLAIKNLRRARLSSEMAEGVVYLLLVSPCVVKAAELVLRVALPPEPAYSTYVLRKNQFSPATLRLGLPVFALAIPKRVAVLRDGQIDCVARIGALCMRLQRIQPTELTRIFGLILICVHSYFLCFQMADPQGWTARGSIQSLRPSMAVSQQRGRAIEQSNISTLPECYLQHSGNILANEIFTD</sequence>
<comment type="caution">
    <text evidence="1">The sequence shown here is derived from an EMBL/GenBank/DDBJ whole genome shotgun (WGS) entry which is preliminary data.</text>
</comment>
<dbReference type="Proteomes" id="UP000324800">
    <property type="component" value="Unassembled WGS sequence"/>
</dbReference>
<gene>
    <name evidence="1" type="ORF">EZS28_021694</name>
</gene>
<evidence type="ECO:0000313" key="2">
    <source>
        <dbReference type="Proteomes" id="UP000324800"/>
    </source>
</evidence>
<protein>
    <submittedName>
        <fullName evidence="1">Uncharacterized protein</fullName>
    </submittedName>
</protein>
<feature type="non-terminal residue" evidence="1">
    <location>
        <position position="1"/>
    </location>
</feature>
<dbReference type="AlphaFoldDB" id="A0A5J4VJM5"/>
<accession>A0A5J4VJM5</accession>
<proteinExistence type="predicted"/>
<evidence type="ECO:0000313" key="1">
    <source>
        <dbReference type="EMBL" id="KAA6382778.1"/>
    </source>
</evidence>
<reference evidence="1 2" key="1">
    <citation type="submission" date="2019-03" db="EMBL/GenBank/DDBJ databases">
        <title>Single cell metagenomics reveals metabolic interactions within the superorganism composed of flagellate Streblomastix strix and complex community of Bacteroidetes bacteria on its surface.</title>
        <authorList>
            <person name="Treitli S.C."/>
            <person name="Kolisko M."/>
            <person name="Husnik F."/>
            <person name="Keeling P."/>
            <person name="Hampl V."/>
        </authorList>
    </citation>
    <scope>NUCLEOTIDE SEQUENCE [LARGE SCALE GENOMIC DNA]</scope>
    <source>
        <strain evidence="1">ST1C</strain>
    </source>
</reference>
<organism evidence="1 2">
    <name type="scientific">Streblomastix strix</name>
    <dbReference type="NCBI Taxonomy" id="222440"/>
    <lineage>
        <taxon>Eukaryota</taxon>
        <taxon>Metamonada</taxon>
        <taxon>Preaxostyla</taxon>
        <taxon>Oxymonadida</taxon>
        <taxon>Streblomastigidae</taxon>
        <taxon>Streblomastix</taxon>
    </lineage>
</organism>
<dbReference type="EMBL" id="SNRW01006597">
    <property type="protein sequence ID" value="KAA6382778.1"/>
    <property type="molecule type" value="Genomic_DNA"/>
</dbReference>
<name>A0A5J4VJM5_9EUKA</name>